<evidence type="ECO:0000256" key="1">
    <source>
        <dbReference type="SAM" id="MobiDB-lite"/>
    </source>
</evidence>
<reference evidence="3" key="1">
    <citation type="journal article" date="2018" name="PLoS Negl. Trop. Dis.">
        <title>Sialome diversity of ticks revealed by RNAseq of single tick salivary glands.</title>
        <authorList>
            <person name="Perner J."/>
            <person name="Kropackova S."/>
            <person name="Kopacek P."/>
            <person name="Ribeiro J.M."/>
        </authorList>
    </citation>
    <scope>NUCLEOTIDE SEQUENCE</scope>
    <source>
        <strain evidence="3">Siblings of single egg batch collected in Ceske Budejovice</strain>
        <tissue evidence="3">Salivary glands</tissue>
    </source>
</reference>
<accession>A0A147BUI8</accession>
<dbReference type="EMBL" id="GEGO01000937">
    <property type="protein sequence ID" value="JAR94467.1"/>
    <property type="molecule type" value="Transcribed_RNA"/>
</dbReference>
<organism evidence="3">
    <name type="scientific">Ixodes ricinus</name>
    <name type="common">Common tick</name>
    <name type="synonym">Acarus ricinus</name>
    <dbReference type="NCBI Taxonomy" id="34613"/>
    <lineage>
        <taxon>Eukaryota</taxon>
        <taxon>Metazoa</taxon>
        <taxon>Ecdysozoa</taxon>
        <taxon>Arthropoda</taxon>
        <taxon>Chelicerata</taxon>
        <taxon>Arachnida</taxon>
        <taxon>Acari</taxon>
        <taxon>Parasitiformes</taxon>
        <taxon>Ixodida</taxon>
        <taxon>Ixodoidea</taxon>
        <taxon>Ixodidae</taxon>
        <taxon>Ixodinae</taxon>
        <taxon>Ixodes</taxon>
    </lineage>
</organism>
<feature type="chain" id="PRO_5007542911" evidence="2">
    <location>
        <begin position="31"/>
        <end position="79"/>
    </location>
</feature>
<evidence type="ECO:0000313" key="3">
    <source>
        <dbReference type="EMBL" id="JAR94467.1"/>
    </source>
</evidence>
<dbReference type="AlphaFoldDB" id="A0A147BUI8"/>
<evidence type="ECO:0000256" key="2">
    <source>
        <dbReference type="SAM" id="SignalP"/>
    </source>
</evidence>
<keyword evidence="2" id="KW-0732">Signal</keyword>
<name>A0A147BUI8_IXORI</name>
<proteinExistence type="predicted"/>
<feature type="signal peptide" evidence="2">
    <location>
        <begin position="1"/>
        <end position="30"/>
    </location>
</feature>
<protein>
    <submittedName>
        <fullName evidence="3">Putative secreted protein</fullName>
    </submittedName>
</protein>
<sequence>MRKHASRSSATFVVCCVLAHARFGISEAMAQRPMGVPSTRQPMEPKANRSYRDCGNQKPFSRFKSMTSARFMRQLMLSH</sequence>
<feature type="region of interest" description="Disordered" evidence="1">
    <location>
        <begin position="34"/>
        <end position="60"/>
    </location>
</feature>